<name>A0A178FH81_TRIVO</name>
<dbReference type="Proteomes" id="UP000243519">
    <property type="component" value="Unassembled WGS sequence"/>
</dbReference>
<evidence type="ECO:0000256" key="17">
    <source>
        <dbReference type="ARBA" id="ARBA00023329"/>
    </source>
</evidence>
<feature type="region of interest" description="Disordered" evidence="18">
    <location>
        <begin position="164"/>
        <end position="203"/>
    </location>
</feature>
<dbReference type="AlphaFoldDB" id="A0A178FH81"/>
<dbReference type="PANTHER" id="PTHR15071:SF13">
    <property type="entry name" value="AUTOPHAGY-RELATED PROTEIN 27"/>
    <property type="match status" value="1"/>
</dbReference>
<evidence type="ECO:0000256" key="6">
    <source>
        <dbReference type="ARBA" id="ARBA00013776"/>
    </source>
</evidence>
<evidence type="ECO:0000256" key="13">
    <source>
        <dbReference type="ARBA" id="ARBA00023034"/>
    </source>
</evidence>
<evidence type="ECO:0000256" key="9">
    <source>
        <dbReference type="ARBA" id="ARBA00022729"/>
    </source>
</evidence>
<keyword evidence="12" id="KW-0072">Autophagy</keyword>
<dbReference type="InterPro" id="IPR009011">
    <property type="entry name" value="Man6P_isomerase_rcpt-bd_dom_sf"/>
</dbReference>
<gene>
    <name evidence="22" type="ORF">A7D00_3984</name>
</gene>
<dbReference type="GO" id="GO:0000139">
    <property type="term" value="C:Golgi membrane"/>
    <property type="evidence" value="ECO:0007669"/>
    <property type="project" value="UniProtKB-SubCell"/>
</dbReference>
<keyword evidence="13" id="KW-0333">Golgi apparatus</keyword>
<keyword evidence="16" id="KW-1015">Disulfide bond</keyword>
<evidence type="ECO:0000256" key="18">
    <source>
        <dbReference type="SAM" id="MobiDB-lite"/>
    </source>
</evidence>
<dbReference type="EMBL" id="LHPN01000005">
    <property type="protein sequence ID" value="OAL71952.1"/>
    <property type="molecule type" value="Genomic_DNA"/>
</dbReference>
<keyword evidence="14" id="KW-0496">Mitochondrion</keyword>
<protein>
    <recommendedName>
        <fullName evidence="6">Autophagy-related protein 27</fullName>
    </recommendedName>
</protein>
<feature type="transmembrane region" description="Helical" evidence="19">
    <location>
        <begin position="244"/>
        <end position="264"/>
    </location>
</feature>
<dbReference type="GO" id="GO:0034045">
    <property type="term" value="C:phagophore assembly site membrane"/>
    <property type="evidence" value="ECO:0007669"/>
    <property type="project" value="UniProtKB-SubCell"/>
</dbReference>
<evidence type="ECO:0000259" key="21">
    <source>
        <dbReference type="PROSITE" id="PS51914"/>
    </source>
</evidence>
<dbReference type="GO" id="GO:0031966">
    <property type="term" value="C:mitochondrial membrane"/>
    <property type="evidence" value="ECO:0007669"/>
    <property type="project" value="UniProtKB-SubCell"/>
</dbReference>
<feature type="domain" description="MRH" evidence="21">
    <location>
        <begin position="25"/>
        <end position="232"/>
    </location>
</feature>
<evidence type="ECO:0000256" key="10">
    <source>
        <dbReference type="ARBA" id="ARBA00022927"/>
    </source>
</evidence>
<evidence type="ECO:0000313" key="23">
    <source>
        <dbReference type="Proteomes" id="UP000243519"/>
    </source>
</evidence>
<keyword evidence="23" id="KW-1185">Reference proteome</keyword>
<keyword evidence="7" id="KW-0813">Transport</keyword>
<dbReference type="SUPFAM" id="SSF50911">
    <property type="entry name" value="Mannose 6-phosphate receptor domain"/>
    <property type="match status" value="1"/>
</dbReference>
<evidence type="ECO:0000256" key="7">
    <source>
        <dbReference type="ARBA" id="ARBA00022448"/>
    </source>
</evidence>
<dbReference type="InterPro" id="IPR044865">
    <property type="entry name" value="MRH_dom"/>
</dbReference>
<keyword evidence="17" id="KW-0968">Cytoplasmic vesicle</keyword>
<evidence type="ECO:0000256" key="2">
    <source>
        <dbReference type="ARBA" id="ARBA00004358"/>
    </source>
</evidence>
<feature type="chain" id="PRO_5008086210" description="Autophagy-related protein 27" evidence="20">
    <location>
        <begin position="24"/>
        <end position="317"/>
    </location>
</feature>
<dbReference type="OrthoDB" id="29460at2759"/>
<dbReference type="PROSITE" id="PS51914">
    <property type="entry name" value="MRH"/>
    <property type="match status" value="1"/>
</dbReference>
<feature type="signal peptide" evidence="20">
    <location>
        <begin position="1"/>
        <end position="23"/>
    </location>
</feature>
<dbReference type="Pfam" id="PF09451">
    <property type="entry name" value="ATG27"/>
    <property type="match status" value="1"/>
</dbReference>
<proteinExistence type="inferred from homology"/>
<dbReference type="GO" id="GO:0030659">
    <property type="term" value="C:cytoplasmic vesicle membrane"/>
    <property type="evidence" value="ECO:0007669"/>
    <property type="project" value="UniProtKB-SubCell"/>
</dbReference>
<organism evidence="22 23">
    <name type="scientific">Trichophyton violaceum</name>
    <dbReference type="NCBI Taxonomy" id="34388"/>
    <lineage>
        <taxon>Eukaryota</taxon>
        <taxon>Fungi</taxon>
        <taxon>Dikarya</taxon>
        <taxon>Ascomycota</taxon>
        <taxon>Pezizomycotina</taxon>
        <taxon>Eurotiomycetes</taxon>
        <taxon>Eurotiomycetidae</taxon>
        <taxon>Onygenales</taxon>
        <taxon>Arthrodermataceae</taxon>
        <taxon>Trichophyton</taxon>
    </lineage>
</organism>
<evidence type="ECO:0000256" key="15">
    <source>
        <dbReference type="ARBA" id="ARBA00023136"/>
    </source>
</evidence>
<reference evidence="22 23" key="1">
    <citation type="submission" date="2016-05" db="EMBL/GenBank/DDBJ databases">
        <title>Genome sequencing of Trichophyton violaceum CMCC(F)T3l isolated from hair.</title>
        <authorList>
            <person name="Zhan P."/>
            <person name="Tao Y."/>
            <person name="Liu W."/>
        </authorList>
    </citation>
    <scope>NUCLEOTIDE SEQUENCE [LARGE SCALE GENOMIC DNA]</scope>
    <source>
        <strain evidence="23">CMCC(F)T3l</strain>
    </source>
</reference>
<comment type="caution">
    <text evidence="22">The sequence shown here is derived from an EMBL/GenBank/DDBJ whole genome shotgun (WGS) entry which is preliminary data.</text>
</comment>
<evidence type="ECO:0000256" key="16">
    <source>
        <dbReference type="ARBA" id="ARBA00023157"/>
    </source>
</evidence>
<keyword evidence="15 19" id="KW-0472">Membrane</keyword>
<evidence type="ECO:0000256" key="12">
    <source>
        <dbReference type="ARBA" id="ARBA00023006"/>
    </source>
</evidence>
<evidence type="ECO:0000256" key="4">
    <source>
        <dbReference type="ARBA" id="ARBA00004614"/>
    </source>
</evidence>
<keyword evidence="10" id="KW-0653">Protein transport</keyword>
<accession>A0A178FH81</accession>
<keyword evidence="11 19" id="KW-1133">Transmembrane helix</keyword>
<keyword evidence="8 19" id="KW-0812">Transmembrane</keyword>
<evidence type="ECO:0000256" key="20">
    <source>
        <dbReference type="SAM" id="SignalP"/>
    </source>
</evidence>
<evidence type="ECO:0000256" key="11">
    <source>
        <dbReference type="ARBA" id="ARBA00022989"/>
    </source>
</evidence>
<evidence type="ECO:0000256" key="19">
    <source>
        <dbReference type="SAM" id="Phobius"/>
    </source>
</evidence>
<evidence type="ECO:0000313" key="22">
    <source>
        <dbReference type="EMBL" id="OAL71952.1"/>
    </source>
</evidence>
<evidence type="ECO:0000256" key="14">
    <source>
        <dbReference type="ARBA" id="ARBA00023128"/>
    </source>
</evidence>
<dbReference type="Gene3D" id="2.70.130.10">
    <property type="entry name" value="Mannose-6-phosphate receptor binding domain"/>
    <property type="match status" value="1"/>
</dbReference>
<comment type="similarity">
    <text evidence="5">Belongs to the ATG27 family.</text>
</comment>
<dbReference type="PANTHER" id="PTHR15071">
    <property type="entry name" value="MANNOSE-6-PHOSPHATE RECEPTOR FAMILY MEMBER"/>
    <property type="match status" value="1"/>
</dbReference>
<dbReference type="InterPro" id="IPR018939">
    <property type="entry name" value="Autophagy-rel_prot_27"/>
</dbReference>
<evidence type="ECO:0000256" key="1">
    <source>
        <dbReference type="ARBA" id="ARBA00004304"/>
    </source>
</evidence>
<keyword evidence="9 20" id="KW-0732">Signal</keyword>
<evidence type="ECO:0000256" key="3">
    <source>
        <dbReference type="ARBA" id="ARBA00004472"/>
    </source>
</evidence>
<dbReference type="GO" id="GO:0006914">
    <property type="term" value="P:autophagy"/>
    <property type="evidence" value="ECO:0007669"/>
    <property type="project" value="UniProtKB-KW"/>
</dbReference>
<sequence>MMARYKGLSILSLFAVFSSLSSAELDCSNIKVDGVSWNFGKLGGAHSISETSSSHEGYNTTYTLDICKPLTKSLCKKGAFVCAVRNATDINGIERTMDVIDIAGNFVLNSGRTLDPIFTRLKQEDPNTEGLKMELHGGKHKFGNLLKRQKAVITLLCDRERTGLEGLEDPKPDGDKKKDGEKKDDDKKGNKDKEGKSKRGDEKNKKSLIFKSYNEEHGTLDLEWRTKYACENVEDGGSAPSSHWGFFTWVIVLLFLCTSAYLIFGSWLNYSRYGARGWDLLPHSDTIRDIPYILRDWARRVVNTLQGGGTRGGYSAV</sequence>
<dbReference type="GO" id="GO:0015031">
    <property type="term" value="P:protein transport"/>
    <property type="evidence" value="ECO:0007669"/>
    <property type="project" value="UniProtKB-KW"/>
</dbReference>
<comment type="subcellular location">
    <subcellularLocation>
        <location evidence="2">Cytoplasmic vesicle membrane</location>
        <topology evidence="2">Single-pass type I membrane protein</topology>
    </subcellularLocation>
    <subcellularLocation>
        <location evidence="4">Golgi apparatus membrane</location>
        <topology evidence="4">Single-pass type I membrane protein</topology>
    </subcellularLocation>
    <subcellularLocation>
        <location evidence="1">Mitochondrion membrane</location>
        <topology evidence="1">Single-pass membrane protein</topology>
    </subcellularLocation>
    <subcellularLocation>
        <location evidence="3">Preautophagosomal structure membrane</location>
        <topology evidence="3">Single-pass type I membrane protein</topology>
    </subcellularLocation>
</comment>
<evidence type="ECO:0000256" key="5">
    <source>
        <dbReference type="ARBA" id="ARBA00005363"/>
    </source>
</evidence>
<evidence type="ECO:0000256" key="8">
    <source>
        <dbReference type="ARBA" id="ARBA00022692"/>
    </source>
</evidence>